<accession>A0ABU4UD37</accession>
<dbReference type="InterPro" id="IPR036866">
    <property type="entry name" value="RibonucZ/Hydroxyglut_hydro"/>
</dbReference>
<dbReference type="PANTHER" id="PTHR33835:SF1">
    <property type="entry name" value="METALLO-BETA-LACTAMASE DOMAIN-CONTAINING PROTEIN"/>
    <property type="match status" value="1"/>
</dbReference>
<dbReference type="PANTHER" id="PTHR33835">
    <property type="entry name" value="YALI0C07656P"/>
    <property type="match status" value="1"/>
</dbReference>
<organism evidence="1 2">
    <name type="scientific">Methylomonas defluvii</name>
    <dbReference type="NCBI Taxonomy" id="3045149"/>
    <lineage>
        <taxon>Bacteria</taxon>
        <taxon>Pseudomonadati</taxon>
        <taxon>Pseudomonadota</taxon>
        <taxon>Gammaproteobacteria</taxon>
        <taxon>Methylococcales</taxon>
        <taxon>Methylococcaceae</taxon>
        <taxon>Methylomonas</taxon>
    </lineage>
</organism>
<dbReference type="InterPro" id="IPR025638">
    <property type="entry name" value="DUF4336"/>
</dbReference>
<comment type="caution">
    <text evidence="1">The sequence shown here is derived from an EMBL/GenBank/DDBJ whole genome shotgun (WGS) entry which is preliminary data.</text>
</comment>
<dbReference type="Pfam" id="PF14234">
    <property type="entry name" value="DUF4336"/>
    <property type="match status" value="1"/>
</dbReference>
<evidence type="ECO:0000313" key="2">
    <source>
        <dbReference type="Proteomes" id="UP001284537"/>
    </source>
</evidence>
<proteinExistence type="predicted"/>
<name>A0ABU4UD37_9GAMM</name>
<keyword evidence="2" id="KW-1185">Reference proteome</keyword>
<dbReference type="SUPFAM" id="SSF56281">
    <property type="entry name" value="Metallo-hydrolase/oxidoreductase"/>
    <property type="match status" value="1"/>
</dbReference>
<reference evidence="1 2" key="1">
    <citation type="submission" date="2023-11" db="EMBL/GenBank/DDBJ databases">
        <authorList>
            <person name="Ouyang M.-Y."/>
        </authorList>
    </citation>
    <scope>NUCLEOTIDE SEQUENCE [LARGE SCALE GENOMIC DNA]</scope>
    <source>
        <strain evidence="1 2">OY6</strain>
    </source>
</reference>
<dbReference type="EMBL" id="JAXARY010000006">
    <property type="protein sequence ID" value="MDX8127400.1"/>
    <property type="molecule type" value="Genomic_DNA"/>
</dbReference>
<protein>
    <submittedName>
        <fullName evidence="1">DUF4336 domain-containing protein</fullName>
    </submittedName>
</protein>
<dbReference type="RefSeq" id="WP_319961283.1">
    <property type="nucleotide sequence ID" value="NZ_JAXARY010000006.1"/>
</dbReference>
<dbReference type="Proteomes" id="UP001284537">
    <property type="component" value="Unassembled WGS sequence"/>
</dbReference>
<sequence>MLLKTLVPGQIWYAQQAIKFGPLNLSTRATFIKLRDGSVWVHSPIEPSAQLLAEIAEIGPVRYVLAPNKSHHLFFTPFMKAFPNAEGYIAPGLAEKRPDLRAYQVLSPLKKPAWTTELIPVFVEGLPIINETAWFHSATGTLILTDLLFCFGAEHIGLARVVARLLGVDDQLAMSRTMKLLVKDKTALARSVDALLALDVERIVLAHDQIIENDAKRKLSAAFNWLRK</sequence>
<evidence type="ECO:0000313" key="1">
    <source>
        <dbReference type="EMBL" id="MDX8127400.1"/>
    </source>
</evidence>
<gene>
    <name evidence="1" type="ORF">QLH52_08915</name>
</gene>